<dbReference type="GeneID" id="17309722"/>
<dbReference type="EnsemblProtists" id="EKX53040">
    <property type="protein sequence ID" value="EKX53040"/>
    <property type="gene ID" value="GUITHDRAFT_92164"/>
</dbReference>
<evidence type="ECO:0000313" key="3">
    <source>
        <dbReference type="EnsemblProtists" id="EKX53040"/>
    </source>
</evidence>
<dbReference type="HOGENOM" id="CLU_058463_4_1_1"/>
<dbReference type="InterPro" id="IPR052769">
    <property type="entry name" value="TPR_domain_protein"/>
</dbReference>
<evidence type="ECO:0000256" key="1">
    <source>
        <dbReference type="PROSITE-ProRule" id="PRU00339"/>
    </source>
</evidence>
<dbReference type="eggNOG" id="KOG4234">
    <property type="taxonomic scope" value="Eukaryota"/>
</dbReference>
<name>L1JXV0_GUITC</name>
<dbReference type="SMART" id="SM00028">
    <property type="entry name" value="TPR"/>
    <property type="match status" value="2"/>
</dbReference>
<dbReference type="OMA" id="ITTMKSW"/>
<dbReference type="SUPFAM" id="SSF48452">
    <property type="entry name" value="TPR-like"/>
    <property type="match status" value="1"/>
</dbReference>
<reference evidence="3" key="3">
    <citation type="submission" date="2016-03" db="UniProtKB">
        <authorList>
            <consortium name="EnsemblProtists"/>
        </authorList>
    </citation>
    <scope>IDENTIFICATION</scope>
</reference>
<feature type="repeat" description="TPR" evidence="1">
    <location>
        <begin position="17"/>
        <end position="50"/>
    </location>
</feature>
<dbReference type="OrthoDB" id="1872379at2759"/>
<evidence type="ECO:0000313" key="4">
    <source>
        <dbReference type="Proteomes" id="UP000011087"/>
    </source>
</evidence>
<dbReference type="PANTHER" id="PTHR46014">
    <property type="entry name" value="TETRATRICOPEPTIDE REPEAT PROTEIN 1"/>
    <property type="match status" value="1"/>
</dbReference>
<accession>L1JXV0</accession>
<keyword evidence="4" id="KW-1185">Reference proteome</keyword>
<dbReference type="PANTHER" id="PTHR46014:SF1">
    <property type="entry name" value="TETRATRICOPEPTIDE REPEAT PROTEIN 1"/>
    <property type="match status" value="1"/>
</dbReference>
<reference evidence="4" key="2">
    <citation type="submission" date="2012-11" db="EMBL/GenBank/DDBJ databases">
        <authorList>
            <person name="Kuo A."/>
            <person name="Curtis B.A."/>
            <person name="Tanifuji G."/>
            <person name="Burki F."/>
            <person name="Gruber A."/>
            <person name="Irimia M."/>
            <person name="Maruyama S."/>
            <person name="Arias M.C."/>
            <person name="Ball S.G."/>
            <person name="Gile G.H."/>
            <person name="Hirakawa Y."/>
            <person name="Hopkins J.F."/>
            <person name="Rensing S.A."/>
            <person name="Schmutz J."/>
            <person name="Symeonidi A."/>
            <person name="Elias M."/>
            <person name="Eveleigh R.J."/>
            <person name="Herman E.K."/>
            <person name="Klute M.J."/>
            <person name="Nakayama T."/>
            <person name="Obornik M."/>
            <person name="Reyes-Prieto A."/>
            <person name="Armbrust E.V."/>
            <person name="Aves S.J."/>
            <person name="Beiko R.G."/>
            <person name="Coutinho P."/>
            <person name="Dacks J.B."/>
            <person name="Durnford D.G."/>
            <person name="Fast N.M."/>
            <person name="Green B.R."/>
            <person name="Grisdale C."/>
            <person name="Hempe F."/>
            <person name="Henrissat B."/>
            <person name="Hoppner M.P."/>
            <person name="Ishida K.-I."/>
            <person name="Kim E."/>
            <person name="Koreny L."/>
            <person name="Kroth P.G."/>
            <person name="Liu Y."/>
            <person name="Malik S.-B."/>
            <person name="Maier U.G."/>
            <person name="McRose D."/>
            <person name="Mock T."/>
            <person name="Neilson J.A."/>
            <person name="Onodera N.T."/>
            <person name="Poole A.M."/>
            <person name="Pritham E.J."/>
            <person name="Richards T.A."/>
            <person name="Rocap G."/>
            <person name="Roy S.W."/>
            <person name="Sarai C."/>
            <person name="Schaack S."/>
            <person name="Shirato S."/>
            <person name="Slamovits C.H."/>
            <person name="Spencer D.F."/>
            <person name="Suzuki S."/>
            <person name="Worden A.Z."/>
            <person name="Zauner S."/>
            <person name="Barry K."/>
            <person name="Bell C."/>
            <person name="Bharti A.K."/>
            <person name="Crow J.A."/>
            <person name="Grimwood J."/>
            <person name="Kramer R."/>
            <person name="Lindquist E."/>
            <person name="Lucas S."/>
            <person name="Salamov A."/>
            <person name="McFadden G.I."/>
            <person name="Lane C.E."/>
            <person name="Keeling P.J."/>
            <person name="Gray M.W."/>
            <person name="Grigoriev I.V."/>
            <person name="Archibald J.M."/>
        </authorList>
    </citation>
    <scope>NUCLEOTIDE SEQUENCE</scope>
    <source>
        <strain evidence="4">CCMP2712</strain>
    </source>
</reference>
<evidence type="ECO:0000313" key="2">
    <source>
        <dbReference type="EMBL" id="EKX53040.1"/>
    </source>
</evidence>
<dbReference type="RefSeq" id="XP_005840020.1">
    <property type="nucleotide sequence ID" value="XM_005839963.1"/>
</dbReference>
<organism evidence="2">
    <name type="scientific">Guillardia theta (strain CCMP2712)</name>
    <name type="common">Cryptophyte</name>
    <dbReference type="NCBI Taxonomy" id="905079"/>
    <lineage>
        <taxon>Eukaryota</taxon>
        <taxon>Cryptophyceae</taxon>
        <taxon>Pyrenomonadales</taxon>
        <taxon>Geminigeraceae</taxon>
        <taxon>Guillardia</taxon>
    </lineage>
</organism>
<dbReference type="Proteomes" id="UP000011087">
    <property type="component" value="Unassembled WGS sequence"/>
</dbReference>
<protein>
    <submittedName>
        <fullName evidence="2 3">Uncharacterized protein</fullName>
    </submittedName>
</protein>
<gene>
    <name evidence="2" type="ORF">GUITHDRAFT_92164</name>
</gene>
<keyword evidence="1" id="KW-0802">TPR repeat</keyword>
<reference evidence="2 4" key="1">
    <citation type="journal article" date="2012" name="Nature">
        <title>Algal genomes reveal evolutionary mosaicism and the fate of nucleomorphs.</title>
        <authorList>
            <consortium name="DOE Joint Genome Institute"/>
            <person name="Curtis B.A."/>
            <person name="Tanifuji G."/>
            <person name="Burki F."/>
            <person name="Gruber A."/>
            <person name="Irimia M."/>
            <person name="Maruyama S."/>
            <person name="Arias M.C."/>
            <person name="Ball S.G."/>
            <person name="Gile G.H."/>
            <person name="Hirakawa Y."/>
            <person name="Hopkins J.F."/>
            <person name="Kuo A."/>
            <person name="Rensing S.A."/>
            <person name="Schmutz J."/>
            <person name="Symeonidi A."/>
            <person name="Elias M."/>
            <person name="Eveleigh R.J."/>
            <person name="Herman E.K."/>
            <person name="Klute M.J."/>
            <person name="Nakayama T."/>
            <person name="Obornik M."/>
            <person name="Reyes-Prieto A."/>
            <person name="Armbrust E.V."/>
            <person name="Aves S.J."/>
            <person name="Beiko R.G."/>
            <person name="Coutinho P."/>
            <person name="Dacks J.B."/>
            <person name="Durnford D.G."/>
            <person name="Fast N.M."/>
            <person name="Green B.R."/>
            <person name="Grisdale C.J."/>
            <person name="Hempel F."/>
            <person name="Henrissat B."/>
            <person name="Hoppner M.P."/>
            <person name="Ishida K."/>
            <person name="Kim E."/>
            <person name="Koreny L."/>
            <person name="Kroth P.G."/>
            <person name="Liu Y."/>
            <person name="Malik S.B."/>
            <person name="Maier U.G."/>
            <person name="McRose D."/>
            <person name="Mock T."/>
            <person name="Neilson J.A."/>
            <person name="Onodera N.T."/>
            <person name="Poole A.M."/>
            <person name="Pritham E.J."/>
            <person name="Richards T.A."/>
            <person name="Rocap G."/>
            <person name="Roy S.W."/>
            <person name="Sarai C."/>
            <person name="Schaack S."/>
            <person name="Shirato S."/>
            <person name="Slamovits C.H."/>
            <person name="Spencer D.F."/>
            <person name="Suzuki S."/>
            <person name="Worden A.Z."/>
            <person name="Zauner S."/>
            <person name="Barry K."/>
            <person name="Bell C."/>
            <person name="Bharti A.K."/>
            <person name="Crow J.A."/>
            <person name="Grimwood J."/>
            <person name="Kramer R."/>
            <person name="Lindquist E."/>
            <person name="Lucas S."/>
            <person name="Salamov A."/>
            <person name="McFadden G.I."/>
            <person name="Lane C.E."/>
            <person name="Keeling P.J."/>
            <person name="Gray M.W."/>
            <person name="Grigoriev I.V."/>
            <person name="Archibald J.M."/>
        </authorList>
    </citation>
    <scope>NUCLEOTIDE SEQUENCE</scope>
    <source>
        <strain evidence="2 4">CCMP2712</strain>
    </source>
</reference>
<dbReference type="Pfam" id="PF00515">
    <property type="entry name" value="TPR_1"/>
    <property type="match status" value="1"/>
</dbReference>
<feature type="repeat" description="TPR" evidence="1">
    <location>
        <begin position="51"/>
        <end position="84"/>
    </location>
</feature>
<dbReference type="EMBL" id="JH992971">
    <property type="protein sequence ID" value="EKX53040.1"/>
    <property type="molecule type" value="Genomic_DNA"/>
</dbReference>
<dbReference type="KEGG" id="gtt:GUITHDRAFT_92164"/>
<dbReference type="InterPro" id="IPR011990">
    <property type="entry name" value="TPR-like_helical_dom_sf"/>
</dbReference>
<dbReference type="Gene3D" id="1.25.40.10">
    <property type="entry name" value="Tetratricopeptide repeat domain"/>
    <property type="match status" value="1"/>
</dbReference>
<dbReference type="InterPro" id="IPR019734">
    <property type="entry name" value="TPR_rpt"/>
</dbReference>
<dbReference type="PaxDb" id="55529-EKX53040"/>
<dbReference type="PROSITE" id="PS50005">
    <property type="entry name" value="TPR"/>
    <property type="match status" value="2"/>
</dbReference>
<dbReference type="AlphaFoldDB" id="L1JXV0"/>
<sequence length="147" mass="16707">MYTEAIETAPEGEKEKAVFYNNRATCYFKMGKHDEVIKDCTSALKIDPDYTKCLLRRAQSYETEKKVCEAFDDYQKILKLDPSNQLALSGSARLEKPANEERERQKEEMLGKLKDLGNTVLGKFGLSLDNFKATKNAEGGYSISFQQ</sequence>
<proteinExistence type="predicted"/>